<protein>
    <submittedName>
        <fullName evidence="1">Uncharacterized protein</fullName>
    </submittedName>
</protein>
<reference evidence="1" key="1">
    <citation type="journal article" date="2021" name="Proc. Natl. Acad. Sci. U.S.A.">
        <title>A Catalog of Tens of Thousands of Viruses from Human Metagenomes Reveals Hidden Associations with Chronic Diseases.</title>
        <authorList>
            <person name="Tisza M.J."/>
            <person name="Buck C.B."/>
        </authorList>
    </citation>
    <scope>NUCLEOTIDE SEQUENCE</scope>
    <source>
        <strain evidence="1">CtJ2i1</strain>
    </source>
</reference>
<name>A0A8S5V260_9CAUD</name>
<organism evidence="1">
    <name type="scientific">Myoviridae sp. ctJ2i1</name>
    <dbReference type="NCBI Taxonomy" id="2825079"/>
    <lineage>
        <taxon>Viruses</taxon>
        <taxon>Duplodnaviria</taxon>
        <taxon>Heunggongvirae</taxon>
        <taxon>Uroviricota</taxon>
        <taxon>Caudoviricetes</taxon>
    </lineage>
</organism>
<evidence type="ECO:0000313" key="1">
    <source>
        <dbReference type="EMBL" id="DAG00780.1"/>
    </source>
</evidence>
<sequence>MDISNRNKKLLATVLNKVFCIYNEKEYRKYFIESNFDVEDMTKQFIVFSDTGNRYSSNMYYHYYIYLTIVPDLLKEEVPDLLKD</sequence>
<accession>A0A8S5V260</accession>
<dbReference type="EMBL" id="BK016182">
    <property type="protein sequence ID" value="DAG00780.1"/>
    <property type="molecule type" value="Genomic_DNA"/>
</dbReference>
<proteinExistence type="predicted"/>